<organism evidence="3 4">
    <name type="scientific">Diploscapter pachys</name>
    <dbReference type="NCBI Taxonomy" id="2018661"/>
    <lineage>
        <taxon>Eukaryota</taxon>
        <taxon>Metazoa</taxon>
        <taxon>Ecdysozoa</taxon>
        <taxon>Nematoda</taxon>
        <taxon>Chromadorea</taxon>
        <taxon>Rhabditida</taxon>
        <taxon>Rhabditina</taxon>
        <taxon>Rhabditomorpha</taxon>
        <taxon>Rhabditoidea</taxon>
        <taxon>Rhabditidae</taxon>
        <taxon>Diploscapter</taxon>
    </lineage>
</organism>
<dbReference type="SUPFAM" id="SSF49879">
    <property type="entry name" value="SMAD/FHA domain"/>
    <property type="match status" value="1"/>
</dbReference>
<feature type="domain" description="MH2" evidence="2">
    <location>
        <begin position="55"/>
        <end position="228"/>
    </location>
</feature>
<dbReference type="Gene3D" id="2.60.200.10">
    <property type="match status" value="1"/>
</dbReference>
<dbReference type="GO" id="GO:0009791">
    <property type="term" value="P:post-embryonic development"/>
    <property type="evidence" value="ECO:0007669"/>
    <property type="project" value="UniProtKB-ARBA"/>
</dbReference>
<dbReference type="GO" id="GO:0050793">
    <property type="term" value="P:regulation of developmental process"/>
    <property type="evidence" value="ECO:0007669"/>
    <property type="project" value="UniProtKB-ARBA"/>
</dbReference>
<feature type="region of interest" description="Disordered" evidence="1">
    <location>
        <begin position="434"/>
        <end position="463"/>
    </location>
</feature>
<feature type="region of interest" description="Disordered" evidence="1">
    <location>
        <begin position="331"/>
        <end position="396"/>
    </location>
</feature>
<dbReference type="Proteomes" id="UP000218231">
    <property type="component" value="Unassembled WGS sequence"/>
</dbReference>
<evidence type="ECO:0000256" key="1">
    <source>
        <dbReference type="SAM" id="MobiDB-lite"/>
    </source>
</evidence>
<gene>
    <name evidence="3" type="ORF">WR25_20136</name>
</gene>
<evidence type="ECO:0000313" key="3">
    <source>
        <dbReference type="EMBL" id="PAV88717.1"/>
    </source>
</evidence>
<feature type="region of interest" description="Disordered" evidence="1">
    <location>
        <begin position="221"/>
        <end position="260"/>
    </location>
</feature>
<sequence length="463" mass="51274">MVSRAALLDRLLKGLPDEQPTTSKGNPTWTDFEIFQQDNLSEIECKLDKIDNQIWAKIVIMERGTRTAKAYLRNQRVWIDGSLHEFDGVRMGLRNFRNTKRDAATEMSFVLLAKGIELQLDSNGNIWLLNKGERPLVVMSQGIKYTVYKKLEKIFDLKRYKNLLSSGLEGDHLKRHKRDAMLYVQFARSPSLLECPLWICLVHLAALELCHLLSSSPSNPDSGLSTGSGLSPPSVASSHSPANSSVASGRPESLPLHDGPKISPKTALIYSRRATFIDDTYAFPRCPPIPPFPSGELRRANSSYDLTDPQTESLHDNVYSVPQSYVPYSSTSFLSSRSPSSVDKNDYPQKSRGGVKKKINLEREKSAPIYSNIPPSKGNHSYDCAQSSPNSGSTSSVASNFLIPPMRYVPPPRSRSIVDLRTLSALARPAYFKQQQNISHRGGPGHMSTNAAAAPYKSNPALA</sequence>
<dbReference type="InterPro" id="IPR008984">
    <property type="entry name" value="SMAD_FHA_dom_sf"/>
</dbReference>
<feature type="compositionally biased region" description="Low complexity" evidence="1">
    <location>
        <begin position="331"/>
        <end position="341"/>
    </location>
</feature>
<dbReference type="GO" id="GO:0006355">
    <property type="term" value="P:regulation of DNA-templated transcription"/>
    <property type="evidence" value="ECO:0007669"/>
    <property type="project" value="InterPro"/>
</dbReference>
<reference evidence="3 4" key="1">
    <citation type="journal article" date="2017" name="Curr. Biol.">
        <title>Genome architecture and evolution of a unichromosomal asexual nematode.</title>
        <authorList>
            <person name="Fradin H."/>
            <person name="Zegar C."/>
            <person name="Gutwein M."/>
            <person name="Lucas J."/>
            <person name="Kovtun M."/>
            <person name="Corcoran D."/>
            <person name="Baugh L.R."/>
            <person name="Kiontke K."/>
            <person name="Gunsalus K."/>
            <person name="Fitch D.H."/>
            <person name="Piano F."/>
        </authorList>
    </citation>
    <scope>NUCLEOTIDE SEQUENCE [LARGE SCALE GENOMIC DNA]</scope>
    <source>
        <strain evidence="3">PF1309</strain>
    </source>
</reference>
<dbReference type="Pfam" id="PF03166">
    <property type="entry name" value="MH2"/>
    <property type="match status" value="1"/>
</dbReference>
<feature type="compositionally biased region" description="Low complexity" evidence="1">
    <location>
        <begin position="221"/>
        <end position="249"/>
    </location>
</feature>
<accession>A0A2A2LRW9</accession>
<protein>
    <recommendedName>
        <fullName evidence="2">MH2 domain-containing protein</fullName>
    </recommendedName>
</protein>
<keyword evidence="4" id="KW-1185">Reference proteome</keyword>
<evidence type="ECO:0000313" key="4">
    <source>
        <dbReference type="Proteomes" id="UP000218231"/>
    </source>
</evidence>
<dbReference type="InterPro" id="IPR017855">
    <property type="entry name" value="SMAD-like_dom_sf"/>
</dbReference>
<feature type="compositionally biased region" description="Polar residues" evidence="1">
    <location>
        <begin position="384"/>
        <end position="396"/>
    </location>
</feature>
<dbReference type="AlphaFoldDB" id="A0A2A2LRW9"/>
<name>A0A2A2LRW9_9BILA</name>
<proteinExistence type="predicted"/>
<dbReference type="GO" id="GO:0051239">
    <property type="term" value="P:regulation of multicellular organismal process"/>
    <property type="evidence" value="ECO:0007669"/>
    <property type="project" value="UniProtKB-ARBA"/>
</dbReference>
<dbReference type="InterPro" id="IPR001132">
    <property type="entry name" value="SMAD_dom_Dwarfin-type"/>
</dbReference>
<dbReference type="EMBL" id="LIAE01006500">
    <property type="protein sequence ID" value="PAV88717.1"/>
    <property type="molecule type" value="Genomic_DNA"/>
</dbReference>
<dbReference type="PROSITE" id="PS51076">
    <property type="entry name" value="MH2"/>
    <property type="match status" value="1"/>
</dbReference>
<dbReference type="PANTHER" id="PTHR22742">
    <property type="entry name" value="EXPANSION, ISOFORM A-RELATED"/>
    <property type="match status" value="1"/>
</dbReference>
<comment type="caution">
    <text evidence="3">The sequence shown here is derived from an EMBL/GenBank/DDBJ whole genome shotgun (WGS) entry which is preliminary data.</text>
</comment>
<dbReference type="STRING" id="2018661.A0A2A2LRW9"/>
<dbReference type="PANTHER" id="PTHR22742:SF2">
    <property type="entry name" value="EXPANSION, ISOFORM A-RELATED"/>
    <property type="match status" value="1"/>
</dbReference>
<feature type="region of interest" description="Disordered" evidence="1">
    <location>
        <begin position="292"/>
        <end position="311"/>
    </location>
</feature>
<feature type="compositionally biased region" description="Polar residues" evidence="1">
    <location>
        <begin position="300"/>
        <end position="311"/>
    </location>
</feature>
<dbReference type="SMART" id="SM00524">
    <property type="entry name" value="DWB"/>
    <property type="match status" value="1"/>
</dbReference>
<evidence type="ECO:0000259" key="2">
    <source>
        <dbReference type="PROSITE" id="PS51076"/>
    </source>
</evidence>
<dbReference type="OrthoDB" id="3881at2759"/>